<dbReference type="Proteomes" id="UP001328107">
    <property type="component" value="Unassembled WGS sequence"/>
</dbReference>
<protein>
    <submittedName>
        <fullName evidence="2">Uncharacterized protein</fullName>
    </submittedName>
</protein>
<evidence type="ECO:0000256" key="1">
    <source>
        <dbReference type="SAM" id="MobiDB-lite"/>
    </source>
</evidence>
<dbReference type="EMBL" id="BTRK01000001">
    <property type="protein sequence ID" value="GMR32968.1"/>
    <property type="molecule type" value="Genomic_DNA"/>
</dbReference>
<organism evidence="2 3">
    <name type="scientific">Pristionchus mayeri</name>
    <dbReference type="NCBI Taxonomy" id="1317129"/>
    <lineage>
        <taxon>Eukaryota</taxon>
        <taxon>Metazoa</taxon>
        <taxon>Ecdysozoa</taxon>
        <taxon>Nematoda</taxon>
        <taxon>Chromadorea</taxon>
        <taxon>Rhabditida</taxon>
        <taxon>Rhabditina</taxon>
        <taxon>Diplogasteromorpha</taxon>
        <taxon>Diplogasteroidea</taxon>
        <taxon>Neodiplogasteridae</taxon>
        <taxon>Pristionchus</taxon>
    </lineage>
</organism>
<dbReference type="AlphaFoldDB" id="A0AAN4Z6Q9"/>
<name>A0AAN4Z6Q9_9BILA</name>
<reference evidence="3" key="1">
    <citation type="submission" date="2022-10" db="EMBL/GenBank/DDBJ databases">
        <title>Genome assembly of Pristionchus species.</title>
        <authorList>
            <person name="Yoshida K."/>
            <person name="Sommer R.J."/>
        </authorList>
    </citation>
    <scope>NUCLEOTIDE SEQUENCE [LARGE SCALE GENOMIC DNA]</scope>
    <source>
        <strain evidence="3">RS5460</strain>
    </source>
</reference>
<evidence type="ECO:0000313" key="2">
    <source>
        <dbReference type="EMBL" id="GMR32968.1"/>
    </source>
</evidence>
<keyword evidence="3" id="KW-1185">Reference proteome</keyword>
<accession>A0AAN4Z6Q9</accession>
<proteinExistence type="predicted"/>
<feature type="non-terminal residue" evidence="2">
    <location>
        <position position="154"/>
    </location>
</feature>
<sequence length="154" mass="17247">MGVKTEDGGKGEESTSDRTRKEGEKESDREADVSLHMSKCCHPHHGRDKWMTSAVTCKGGKGHVMCVSCLSIYRGQVTLFYFISMTCPFTKCPGLIDEEKLQKVTGDAGEIDFLAHLQSTHLVHWAHEQLIRTAIDPLREQDKNEDRTCLNGIP</sequence>
<gene>
    <name evidence="2" type="ORF">PMAYCL1PPCAC_03163</name>
</gene>
<comment type="caution">
    <text evidence="2">The sequence shown here is derived from an EMBL/GenBank/DDBJ whole genome shotgun (WGS) entry which is preliminary data.</text>
</comment>
<evidence type="ECO:0000313" key="3">
    <source>
        <dbReference type="Proteomes" id="UP001328107"/>
    </source>
</evidence>
<feature type="region of interest" description="Disordered" evidence="1">
    <location>
        <begin position="1"/>
        <end position="31"/>
    </location>
</feature>